<dbReference type="Gene3D" id="3.30.160.60">
    <property type="entry name" value="Classic Zinc Finger"/>
    <property type="match status" value="3"/>
</dbReference>
<dbReference type="InterPro" id="IPR050888">
    <property type="entry name" value="ZnF_C2H2-type_TF"/>
</dbReference>
<keyword evidence="2" id="KW-0479">Metal-binding</keyword>
<evidence type="ECO:0000256" key="5">
    <source>
        <dbReference type="ARBA" id="ARBA00022833"/>
    </source>
</evidence>
<gene>
    <name evidence="9" type="ORF">NQ317_001592</name>
</gene>
<evidence type="ECO:0000259" key="8">
    <source>
        <dbReference type="PROSITE" id="PS50157"/>
    </source>
</evidence>
<proteinExistence type="predicted"/>
<protein>
    <recommendedName>
        <fullName evidence="8">C2H2-type domain-containing protein</fullName>
    </recommendedName>
</protein>
<dbReference type="PROSITE" id="PS50157">
    <property type="entry name" value="ZINC_FINGER_C2H2_2"/>
    <property type="match status" value="2"/>
</dbReference>
<keyword evidence="3" id="KW-0677">Repeat</keyword>
<comment type="caution">
    <text evidence="9">The sequence shown here is derived from an EMBL/GenBank/DDBJ whole genome shotgun (WGS) entry which is preliminary data.</text>
</comment>
<evidence type="ECO:0000256" key="6">
    <source>
        <dbReference type="ARBA" id="ARBA00023242"/>
    </source>
</evidence>
<evidence type="ECO:0000256" key="3">
    <source>
        <dbReference type="ARBA" id="ARBA00022737"/>
    </source>
</evidence>
<feature type="domain" description="C2H2-type" evidence="8">
    <location>
        <begin position="115"/>
        <end position="143"/>
    </location>
</feature>
<evidence type="ECO:0000256" key="7">
    <source>
        <dbReference type="PROSITE-ProRule" id="PRU00042"/>
    </source>
</evidence>
<evidence type="ECO:0000313" key="9">
    <source>
        <dbReference type="EMBL" id="KAJ8967140.1"/>
    </source>
</evidence>
<evidence type="ECO:0000256" key="1">
    <source>
        <dbReference type="ARBA" id="ARBA00004123"/>
    </source>
</evidence>
<dbReference type="SMART" id="SM00355">
    <property type="entry name" value="ZnF_C2H2"/>
    <property type="match status" value="4"/>
</dbReference>
<dbReference type="Proteomes" id="UP001162164">
    <property type="component" value="Unassembled WGS sequence"/>
</dbReference>
<reference evidence="9" key="1">
    <citation type="journal article" date="2023" name="Insect Mol. Biol.">
        <title>Genome sequencing provides insights into the evolution of gene families encoding plant cell wall-degrading enzymes in longhorned beetles.</title>
        <authorList>
            <person name="Shin N.R."/>
            <person name="Okamura Y."/>
            <person name="Kirsch R."/>
            <person name="Pauchet Y."/>
        </authorList>
    </citation>
    <scope>NUCLEOTIDE SEQUENCE</scope>
    <source>
        <strain evidence="9">MMC_N1</strain>
    </source>
</reference>
<evidence type="ECO:0000313" key="10">
    <source>
        <dbReference type="Proteomes" id="UP001162164"/>
    </source>
</evidence>
<evidence type="ECO:0000256" key="2">
    <source>
        <dbReference type="ARBA" id="ARBA00022723"/>
    </source>
</evidence>
<dbReference type="EMBL" id="JAPWTJ010002237">
    <property type="protein sequence ID" value="KAJ8967140.1"/>
    <property type="molecule type" value="Genomic_DNA"/>
</dbReference>
<comment type="subcellular location">
    <subcellularLocation>
        <location evidence="1">Nucleus</location>
    </subcellularLocation>
</comment>
<dbReference type="Pfam" id="PF00096">
    <property type="entry name" value="zf-C2H2"/>
    <property type="match status" value="2"/>
</dbReference>
<accession>A0ABQ9IWI6</accession>
<keyword evidence="4 7" id="KW-0863">Zinc-finger</keyword>
<dbReference type="SUPFAM" id="SSF57667">
    <property type="entry name" value="beta-beta-alpha zinc fingers"/>
    <property type="match status" value="2"/>
</dbReference>
<feature type="domain" description="C2H2-type" evidence="8">
    <location>
        <begin position="192"/>
        <end position="220"/>
    </location>
</feature>
<dbReference type="InterPro" id="IPR013087">
    <property type="entry name" value="Znf_C2H2_type"/>
</dbReference>
<dbReference type="PROSITE" id="PS00028">
    <property type="entry name" value="ZINC_FINGER_C2H2_1"/>
    <property type="match status" value="2"/>
</dbReference>
<evidence type="ECO:0000256" key="4">
    <source>
        <dbReference type="ARBA" id="ARBA00022771"/>
    </source>
</evidence>
<keyword evidence="10" id="KW-1185">Reference proteome</keyword>
<sequence length="244" mass="28785">MKQKSITYIVISQESFKLIIEYKKHLRESHKEVFPNNCKPFPNKESYKAHLDVHPIYISVTSAIDVSKSKPSLVAHNNTHNDPFSAVCGECKRGFKTMQEVKAHIKNHHRKVNRYMCDKCPKIFATKHSLVRHVQTKHEGIEIDIKCPDCDRIFKSDSGLKLHRECPVCWKRLDSQEELDSHLKNYKRPPRHKCDICNETFFRKHLLEDHVHSKHDTEKKCDNEVNQELQEELEQQLKILDVRL</sequence>
<organism evidence="9 10">
    <name type="scientific">Molorchus minor</name>
    <dbReference type="NCBI Taxonomy" id="1323400"/>
    <lineage>
        <taxon>Eukaryota</taxon>
        <taxon>Metazoa</taxon>
        <taxon>Ecdysozoa</taxon>
        <taxon>Arthropoda</taxon>
        <taxon>Hexapoda</taxon>
        <taxon>Insecta</taxon>
        <taxon>Pterygota</taxon>
        <taxon>Neoptera</taxon>
        <taxon>Endopterygota</taxon>
        <taxon>Coleoptera</taxon>
        <taxon>Polyphaga</taxon>
        <taxon>Cucujiformia</taxon>
        <taxon>Chrysomeloidea</taxon>
        <taxon>Cerambycidae</taxon>
        <taxon>Lamiinae</taxon>
        <taxon>Monochamini</taxon>
        <taxon>Molorchus</taxon>
    </lineage>
</organism>
<name>A0ABQ9IWI6_9CUCU</name>
<dbReference type="PANTHER" id="PTHR24406">
    <property type="entry name" value="TRANSCRIPTIONAL REPRESSOR CTCFL-RELATED"/>
    <property type="match status" value="1"/>
</dbReference>
<dbReference type="InterPro" id="IPR036236">
    <property type="entry name" value="Znf_C2H2_sf"/>
</dbReference>
<keyword evidence="5" id="KW-0862">Zinc</keyword>
<keyword evidence="6" id="KW-0539">Nucleus</keyword>